<evidence type="ECO:0000256" key="2">
    <source>
        <dbReference type="SAM" id="Phobius"/>
    </source>
</evidence>
<dbReference type="GO" id="GO:0005886">
    <property type="term" value="C:plasma membrane"/>
    <property type="evidence" value="ECO:0007669"/>
    <property type="project" value="TreeGrafter"/>
</dbReference>
<protein>
    <submittedName>
        <fullName evidence="3">Unannotated protein</fullName>
    </submittedName>
</protein>
<keyword evidence="2" id="KW-0812">Transmembrane</keyword>
<feature type="region of interest" description="Disordered" evidence="1">
    <location>
        <begin position="115"/>
        <end position="142"/>
    </location>
</feature>
<dbReference type="AlphaFoldDB" id="A0A6J7KPW7"/>
<proteinExistence type="predicted"/>
<dbReference type="PANTHER" id="PTHR34980">
    <property type="entry name" value="INNER MEMBRANE PROTEIN-RELATED-RELATED"/>
    <property type="match status" value="1"/>
</dbReference>
<organism evidence="3">
    <name type="scientific">freshwater metagenome</name>
    <dbReference type="NCBI Taxonomy" id="449393"/>
    <lineage>
        <taxon>unclassified sequences</taxon>
        <taxon>metagenomes</taxon>
        <taxon>ecological metagenomes</taxon>
    </lineage>
</organism>
<dbReference type="EMBL" id="CAFBMW010000031">
    <property type="protein sequence ID" value="CAB4957956.1"/>
    <property type="molecule type" value="Genomic_DNA"/>
</dbReference>
<evidence type="ECO:0000313" key="3">
    <source>
        <dbReference type="EMBL" id="CAB4957956.1"/>
    </source>
</evidence>
<dbReference type="PANTHER" id="PTHR34980:SF2">
    <property type="entry name" value="INNER MEMBRANE PROTEIN YHAH-RELATED"/>
    <property type="match status" value="1"/>
</dbReference>
<dbReference type="Pfam" id="PF05656">
    <property type="entry name" value="DUF805"/>
    <property type="match status" value="1"/>
</dbReference>
<accession>A0A6J7KPW7</accession>
<name>A0A6J7KPW7_9ZZZZ</name>
<sequence length="142" mass="15553">MDFMTAVRTCLSKYVGFSGRARRSEFWYFFLFTFLVGIVTTTLDAVLGTDFETGGGVVNTLGSLVLLLPSLAVAVRRMHDTDRSGWWLLIGIIPIVGWILLIVWYCADTKPGDNQYGPDPKHGPRGGYQPPAAPYGSGQYGG</sequence>
<feature type="transmembrane region" description="Helical" evidence="2">
    <location>
        <begin position="86"/>
        <end position="105"/>
    </location>
</feature>
<gene>
    <name evidence="3" type="ORF">UFOPK3662_03021</name>
</gene>
<dbReference type="InterPro" id="IPR008523">
    <property type="entry name" value="DUF805"/>
</dbReference>
<keyword evidence="2" id="KW-1133">Transmembrane helix</keyword>
<keyword evidence="2" id="KW-0472">Membrane</keyword>
<reference evidence="3" key="1">
    <citation type="submission" date="2020-05" db="EMBL/GenBank/DDBJ databases">
        <authorList>
            <person name="Chiriac C."/>
            <person name="Salcher M."/>
            <person name="Ghai R."/>
            <person name="Kavagutti S V."/>
        </authorList>
    </citation>
    <scope>NUCLEOTIDE SEQUENCE</scope>
</reference>
<feature type="transmembrane region" description="Helical" evidence="2">
    <location>
        <begin position="53"/>
        <end position="74"/>
    </location>
</feature>
<feature type="transmembrane region" description="Helical" evidence="2">
    <location>
        <begin position="26"/>
        <end position="47"/>
    </location>
</feature>
<evidence type="ECO:0000256" key="1">
    <source>
        <dbReference type="SAM" id="MobiDB-lite"/>
    </source>
</evidence>